<dbReference type="Pfam" id="PF00781">
    <property type="entry name" value="DAGK_cat"/>
    <property type="match status" value="1"/>
</dbReference>
<proteinExistence type="predicted"/>
<dbReference type="GO" id="GO:0016301">
    <property type="term" value="F:kinase activity"/>
    <property type="evidence" value="ECO:0007669"/>
    <property type="project" value="UniProtKB-KW"/>
</dbReference>
<protein>
    <submittedName>
        <fullName evidence="2">Diacylglycerol/lipid kinase family protein</fullName>
        <ecNumber evidence="2">2.7.1.-</ecNumber>
    </submittedName>
</protein>
<dbReference type="EMBL" id="JBHUNP010000001">
    <property type="protein sequence ID" value="MFD2646973.1"/>
    <property type="molecule type" value="Genomic_DNA"/>
</dbReference>
<feature type="domain" description="DAGKc" evidence="1">
    <location>
        <begin position="1"/>
        <end position="131"/>
    </location>
</feature>
<dbReference type="PROSITE" id="PS50146">
    <property type="entry name" value="DAGK"/>
    <property type="match status" value="1"/>
</dbReference>
<comment type="caution">
    <text evidence="2">The sequence shown here is derived from an EMBL/GenBank/DDBJ whole genome shotgun (WGS) entry which is preliminary data.</text>
</comment>
<dbReference type="Proteomes" id="UP001597521">
    <property type="component" value="Unassembled WGS sequence"/>
</dbReference>
<name>A0ABW5QGX1_9HYPH</name>
<dbReference type="EC" id="2.7.1.-" evidence="2"/>
<dbReference type="InterPro" id="IPR017438">
    <property type="entry name" value="ATP-NAD_kinase_N"/>
</dbReference>
<dbReference type="Gene3D" id="2.60.200.40">
    <property type="match status" value="1"/>
</dbReference>
<sequence length="299" mass="31716">MHIVAVLNRDGGTLKTTDLDALCERAVAIFAGRGHDLDCRVVEGSAVEATLREVAATPGVEALIAGGGDGTISSAASIAYSAGLPLGVLPAGTMNLFARSLRIPLDLEEALMALADAEVGTADIATANGRTFVHHFGVGIHARLVRIREGMTYRSRTGKILASLRAIAAAAISPPRFEADLHTGNGTEHRQVSGISVSNNLLGEGQLFADRLDQGVLGVYVAAPMNTSALLKLAVDLFTGTWRQSPLVDEREVDQLTLSFPRRRRGNHAVIDGELIKLEQSVSITIHPKALKVLRPRRG</sequence>
<dbReference type="InterPro" id="IPR016064">
    <property type="entry name" value="NAD/diacylglycerol_kinase_sf"/>
</dbReference>
<dbReference type="PANTHER" id="PTHR30492">
    <property type="entry name" value="METHYLGLYOXAL SYNTHASE"/>
    <property type="match status" value="1"/>
</dbReference>
<gene>
    <name evidence="2" type="ORF">ACFSX5_04085</name>
</gene>
<dbReference type="Gene3D" id="3.40.50.10330">
    <property type="entry name" value="Probable inorganic polyphosphate/atp-NAD kinase, domain 1"/>
    <property type="match status" value="1"/>
</dbReference>
<dbReference type="SUPFAM" id="SSF111331">
    <property type="entry name" value="NAD kinase/diacylglycerol kinase-like"/>
    <property type="match status" value="1"/>
</dbReference>
<accession>A0ABW5QGX1</accession>
<organism evidence="2 3">
    <name type="scientific">Devosia albogilva</name>
    <dbReference type="NCBI Taxonomy" id="429726"/>
    <lineage>
        <taxon>Bacteria</taxon>
        <taxon>Pseudomonadati</taxon>
        <taxon>Pseudomonadota</taxon>
        <taxon>Alphaproteobacteria</taxon>
        <taxon>Hyphomicrobiales</taxon>
        <taxon>Devosiaceae</taxon>
        <taxon>Devosia</taxon>
    </lineage>
</organism>
<keyword evidence="3" id="KW-1185">Reference proteome</keyword>
<dbReference type="SMART" id="SM00046">
    <property type="entry name" value="DAGKc"/>
    <property type="match status" value="1"/>
</dbReference>
<evidence type="ECO:0000313" key="2">
    <source>
        <dbReference type="EMBL" id="MFD2646973.1"/>
    </source>
</evidence>
<dbReference type="InterPro" id="IPR004363">
    <property type="entry name" value="Methylgl_synth"/>
</dbReference>
<reference evidence="3" key="1">
    <citation type="journal article" date="2019" name="Int. J. Syst. Evol. Microbiol.">
        <title>The Global Catalogue of Microorganisms (GCM) 10K type strain sequencing project: providing services to taxonomists for standard genome sequencing and annotation.</title>
        <authorList>
            <consortium name="The Broad Institute Genomics Platform"/>
            <consortium name="The Broad Institute Genome Sequencing Center for Infectious Disease"/>
            <person name="Wu L."/>
            <person name="Ma J."/>
        </authorList>
    </citation>
    <scope>NUCLEOTIDE SEQUENCE [LARGE SCALE GENOMIC DNA]</scope>
    <source>
        <strain evidence="3">CCM 7427</strain>
    </source>
</reference>
<dbReference type="InterPro" id="IPR001206">
    <property type="entry name" value="Diacylglycerol_kinase_cat_dom"/>
</dbReference>
<keyword evidence="2" id="KW-0808">Transferase</keyword>
<evidence type="ECO:0000259" key="1">
    <source>
        <dbReference type="PROSITE" id="PS50146"/>
    </source>
</evidence>
<keyword evidence="2" id="KW-0418">Kinase</keyword>
<evidence type="ECO:0000313" key="3">
    <source>
        <dbReference type="Proteomes" id="UP001597521"/>
    </source>
</evidence>
<dbReference type="RefSeq" id="WP_386832017.1">
    <property type="nucleotide sequence ID" value="NZ_JBHUNP010000001.1"/>
</dbReference>
<dbReference type="PANTHER" id="PTHR30492:SF0">
    <property type="entry name" value="METHYLGLYOXAL SYNTHASE"/>
    <property type="match status" value="1"/>
</dbReference>